<protein>
    <submittedName>
        <fullName evidence="5">Phosphorylase superfamily domain-containing protein</fullName>
    </submittedName>
</protein>
<reference evidence="5" key="1">
    <citation type="submission" date="2022-01" db="EMBL/GenBank/DDBJ databases">
        <title>Genome Sequence Resource for Two Populations of Ditylenchus destructor, the Migratory Endoparasitic Phytonematode.</title>
        <authorList>
            <person name="Zhang H."/>
            <person name="Lin R."/>
            <person name="Xie B."/>
        </authorList>
    </citation>
    <scope>NUCLEOTIDE SEQUENCE</scope>
    <source>
        <strain evidence="5">BazhouSP</strain>
    </source>
</reference>
<evidence type="ECO:0000313" key="6">
    <source>
        <dbReference type="Proteomes" id="UP001201812"/>
    </source>
</evidence>
<feature type="domain" description="Nucleoside phosphorylase" evidence="4">
    <location>
        <begin position="84"/>
        <end position="296"/>
    </location>
</feature>
<dbReference type="EMBL" id="JAKKPZ010000001">
    <property type="protein sequence ID" value="KAI1728833.1"/>
    <property type="molecule type" value="Genomic_DNA"/>
</dbReference>
<evidence type="ECO:0000256" key="1">
    <source>
        <dbReference type="ARBA" id="ARBA00010456"/>
    </source>
</evidence>
<organism evidence="5 6">
    <name type="scientific">Ditylenchus destructor</name>
    <dbReference type="NCBI Taxonomy" id="166010"/>
    <lineage>
        <taxon>Eukaryota</taxon>
        <taxon>Metazoa</taxon>
        <taxon>Ecdysozoa</taxon>
        <taxon>Nematoda</taxon>
        <taxon>Chromadorea</taxon>
        <taxon>Rhabditida</taxon>
        <taxon>Tylenchina</taxon>
        <taxon>Tylenchomorpha</taxon>
        <taxon>Sphaerularioidea</taxon>
        <taxon>Anguinidae</taxon>
        <taxon>Anguininae</taxon>
        <taxon>Ditylenchus</taxon>
    </lineage>
</organism>
<dbReference type="GO" id="GO:0005829">
    <property type="term" value="C:cytosol"/>
    <property type="evidence" value="ECO:0007669"/>
    <property type="project" value="TreeGrafter"/>
</dbReference>
<dbReference type="CDD" id="cd17763">
    <property type="entry name" value="UP_hUPP-like"/>
    <property type="match status" value="1"/>
</dbReference>
<dbReference type="AlphaFoldDB" id="A0AAD4NKY2"/>
<proteinExistence type="inferred from homology"/>
<evidence type="ECO:0000259" key="4">
    <source>
        <dbReference type="Pfam" id="PF01048"/>
    </source>
</evidence>
<dbReference type="GO" id="GO:0009166">
    <property type="term" value="P:nucleotide catabolic process"/>
    <property type="evidence" value="ECO:0007669"/>
    <property type="project" value="InterPro"/>
</dbReference>
<dbReference type="Gene3D" id="3.40.50.1580">
    <property type="entry name" value="Nucleoside phosphorylase domain"/>
    <property type="match status" value="1"/>
</dbReference>
<dbReference type="SUPFAM" id="SSF53167">
    <property type="entry name" value="Purine and uridine phosphorylases"/>
    <property type="match status" value="1"/>
</dbReference>
<feature type="binding site" evidence="2">
    <location>
        <position position="240"/>
    </location>
    <ligand>
        <name>substrate</name>
    </ligand>
</feature>
<evidence type="ECO:0000256" key="2">
    <source>
        <dbReference type="PIRSR" id="PIRSR610059-50"/>
    </source>
</evidence>
<comment type="similarity">
    <text evidence="1">Belongs to the PNP/UDP phosphorylase family.</text>
</comment>
<feature type="binding site" evidence="2">
    <location>
        <begin position="162"/>
        <end position="165"/>
    </location>
    <ligand>
        <name>phosphate</name>
        <dbReference type="ChEBI" id="CHEBI:43474"/>
    </ligand>
</feature>
<feature type="binding site" evidence="2">
    <location>
        <position position="118"/>
    </location>
    <ligand>
        <name>phosphate</name>
        <dbReference type="ChEBI" id="CHEBI:43474"/>
    </ligand>
</feature>
<feature type="binding site" evidence="2">
    <location>
        <position position="242"/>
    </location>
    <ligand>
        <name>substrate</name>
    </ligand>
</feature>
<dbReference type="Proteomes" id="UP001201812">
    <property type="component" value="Unassembled WGS sequence"/>
</dbReference>
<dbReference type="GO" id="GO:0006218">
    <property type="term" value="P:uridine catabolic process"/>
    <property type="evidence" value="ECO:0007669"/>
    <property type="project" value="TreeGrafter"/>
</dbReference>
<evidence type="ECO:0000256" key="3">
    <source>
        <dbReference type="SAM" id="MobiDB-lite"/>
    </source>
</evidence>
<sequence length="334" mass="36637">MDSEGLNDSSTSSSPSTASPSLLTENESSTSLSSSTSLGSIISQSSLPSTLNKWLERVEDDKLYHFGWFKSDANLKKIFSDIKFVCSGGSASRLNAFAELFAKHTTTNITDNLSRTDRYAMWKTGPVLWVNHGMGVPSLSIMLIEVTKMLHYAGATDFQFIRMGTSGGVGVSPGTVIVSSGAVNGLLEQNHTQYIQGKIVKRDAILDAELSQGLYDTALELGLPVDRGLTMCADDFYEGQMRLDGLFCDYTAEDKLAFFNKLYRIGVKNIEMESTGFASYTNHAGIPAAILCVALVNRMETDQIIVDKGTYHDFELRPFQIVLHYITKRLSGIL</sequence>
<dbReference type="InterPro" id="IPR000845">
    <property type="entry name" value="Nucleoside_phosphorylase_d"/>
</dbReference>
<name>A0AAD4NKY2_9BILA</name>
<comment type="caution">
    <text evidence="5">The sequence shown here is derived from an EMBL/GenBank/DDBJ whole genome shotgun (WGS) entry which is preliminary data.</text>
</comment>
<dbReference type="GO" id="GO:0004850">
    <property type="term" value="F:uridine phosphorylase activity"/>
    <property type="evidence" value="ECO:0007669"/>
    <property type="project" value="InterPro"/>
</dbReference>
<feature type="compositionally biased region" description="Low complexity" evidence="3">
    <location>
        <begin position="9"/>
        <end position="36"/>
    </location>
</feature>
<keyword evidence="6" id="KW-1185">Reference proteome</keyword>
<accession>A0AAD4NKY2</accession>
<feature type="region of interest" description="Disordered" evidence="3">
    <location>
        <begin position="1"/>
        <end position="36"/>
    </location>
</feature>
<dbReference type="PANTHER" id="PTHR43691:SF11">
    <property type="entry name" value="FI09636P-RELATED"/>
    <property type="match status" value="1"/>
</dbReference>
<evidence type="ECO:0000313" key="5">
    <source>
        <dbReference type="EMBL" id="KAI1728833.1"/>
    </source>
</evidence>
<dbReference type="PANTHER" id="PTHR43691">
    <property type="entry name" value="URIDINE PHOSPHORYLASE"/>
    <property type="match status" value="1"/>
</dbReference>
<dbReference type="Pfam" id="PF01048">
    <property type="entry name" value="PNP_UDP_1"/>
    <property type="match status" value="1"/>
</dbReference>
<dbReference type="InterPro" id="IPR010059">
    <property type="entry name" value="Uridine_phosphorylase_euk"/>
</dbReference>
<gene>
    <name evidence="5" type="ORF">DdX_01036</name>
</gene>
<dbReference type="NCBIfam" id="TIGR01719">
    <property type="entry name" value="euk_UDPppase"/>
    <property type="match status" value="1"/>
</dbReference>
<dbReference type="InterPro" id="IPR035994">
    <property type="entry name" value="Nucleoside_phosphorylase_sf"/>
</dbReference>